<dbReference type="SUPFAM" id="SSF58100">
    <property type="entry name" value="Bacterial hemolysins"/>
    <property type="match status" value="1"/>
</dbReference>
<dbReference type="OrthoDB" id="3173702at2759"/>
<evidence type="ECO:0000256" key="2">
    <source>
        <dbReference type="SAM" id="Phobius"/>
    </source>
</evidence>
<organism evidence="3 4">
    <name type="scientific">Panaeolus cyanescens</name>
    <dbReference type="NCBI Taxonomy" id="181874"/>
    <lineage>
        <taxon>Eukaryota</taxon>
        <taxon>Fungi</taxon>
        <taxon>Dikarya</taxon>
        <taxon>Basidiomycota</taxon>
        <taxon>Agaricomycotina</taxon>
        <taxon>Agaricomycetes</taxon>
        <taxon>Agaricomycetidae</taxon>
        <taxon>Agaricales</taxon>
        <taxon>Agaricineae</taxon>
        <taxon>Galeropsidaceae</taxon>
        <taxon>Panaeolus</taxon>
    </lineage>
</organism>
<evidence type="ECO:0000313" key="3">
    <source>
        <dbReference type="EMBL" id="PPR02764.1"/>
    </source>
</evidence>
<feature type="transmembrane region" description="Helical" evidence="2">
    <location>
        <begin position="265"/>
        <end position="290"/>
    </location>
</feature>
<proteinExistence type="predicted"/>
<evidence type="ECO:0000313" key="4">
    <source>
        <dbReference type="Proteomes" id="UP000284842"/>
    </source>
</evidence>
<keyword evidence="2" id="KW-1133">Transmembrane helix</keyword>
<gene>
    <name evidence="3" type="ORF">CVT24_002252</name>
</gene>
<reference evidence="3 4" key="1">
    <citation type="journal article" date="2018" name="Evol. Lett.">
        <title>Horizontal gene cluster transfer increased hallucinogenic mushroom diversity.</title>
        <authorList>
            <person name="Reynolds H.T."/>
            <person name="Vijayakumar V."/>
            <person name="Gluck-Thaler E."/>
            <person name="Korotkin H.B."/>
            <person name="Matheny P.B."/>
            <person name="Slot J.C."/>
        </authorList>
    </citation>
    <scope>NUCLEOTIDE SEQUENCE [LARGE SCALE GENOMIC DNA]</scope>
    <source>
        <strain evidence="3 4">2629</strain>
    </source>
</reference>
<dbReference type="Proteomes" id="UP000284842">
    <property type="component" value="Unassembled WGS sequence"/>
</dbReference>
<dbReference type="AlphaFoldDB" id="A0A409YIE9"/>
<accession>A0A409YIE9</accession>
<protein>
    <submittedName>
        <fullName evidence="3">Uncharacterized protein</fullName>
    </submittedName>
</protein>
<feature type="transmembrane region" description="Helical" evidence="2">
    <location>
        <begin position="233"/>
        <end position="259"/>
    </location>
</feature>
<dbReference type="Gene3D" id="1.20.1170.10">
    <property type="match status" value="1"/>
</dbReference>
<comment type="caution">
    <text evidence="3">The sequence shown here is derived from an EMBL/GenBank/DDBJ whole genome shotgun (WGS) entry which is preliminary data.</text>
</comment>
<keyword evidence="1" id="KW-0175">Coiled coil</keyword>
<keyword evidence="2" id="KW-0812">Transmembrane</keyword>
<keyword evidence="4" id="KW-1185">Reference proteome</keyword>
<sequence length="404" mass="44115">MSLPPAYDSIKELGVYDTLPSDIKSSLPNLVNLPKSVQEKAQAAMADEVTKPSTQQSLMDEVKALGDSVIVVDEAFERVKIGLGKVDQNDYKDKNGNPVPKYQPTWIGYQKRWTQFLWDSRDVATKTEAYVRDFIEVIIPEIEDEEIDDAKLDLKEFISRTDPFGKELNASETHDKAQKFSQDLIDLQKDLAAFKDTFDEFAKDQEIKLGDDIKKENANIEALKLEIKQCETVVMAMGIALGVTVFATAAGALGSLAALGPVGPFVAIGIVIVGAIAAISELGVLIAYIVKTNDKKQELAEAQRNLADLQAQLDHLHELQAILQSQTADIDTICGRLDRFKAIWGAVAHDAGLILEQLNTAVNTGGSANAFKRRVEIAKVSYKTLADGLAAYATNLGTYTPKAS</sequence>
<keyword evidence="2" id="KW-0472">Membrane</keyword>
<dbReference type="EMBL" id="NHTK01001147">
    <property type="protein sequence ID" value="PPR02764.1"/>
    <property type="molecule type" value="Genomic_DNA"/>
</dbReference>
<name>A0A409YIE9_9AGAR</name>
<feature type="coiled-coil region" evidence="1">
    <location>
        <begin position="292"/>
        <end position="326"/>
    </location>
</feature>
<evidence type="ECO:0000256" key="1">
    <source>
        <dbReference type="SAM" id="Coils"/>
    </source>
</evidence>
<dbReference type="InParanoid" id="A0A409YIE9"/>